<dbReference type="InterPro" id="IPR045601">
    <property type="entry name" value="DUF6455"/>
</dbReference>
<dbReference type="RefSeq" id="WP_113287637.1">
    <property type="nucleotide sequence ID" value="NZ_QNTQ01000001.1"/>
</dbReference>
<gene>
    <name evidence="2" type="ORF">DRV85_01425</name>
</gene>
<proteinExistence type="predicted"/>
<dbReference type="AlphaFoldDB" id="A0A365UF78"/>
<evidence type="ECO:0000313" key="2">
    <source>
        <dbReference type="EMBL" id="RBI87614.1"/>
    </source>
</evidence>
<evidence type="ECO:0000313" key="3">
    <source>
        <dbReference type="Proteomes" id="UP000253370"/>
    </source>
</evidence>
<comment type="caution">
    <text evidence="2">The sequence shown here is derived from an EMBL/GenBank/DDBJ whole genome shotgun (WGS) entry which is preliminary data.</text>
</comment>
<dbReference type="OrthoDB" id="7961152at2"/>
<accession>A0A365UF78</accession>
<reference evidence="2 3" key="1">
    <citation type="submission" date="2018-07" db="EMBL/GenBank/DDBJ databases">
        <title>Rhodosalinus sp. strain E84T genomic sequence and assembly.</title>
        <authorList>
            <person name="Liu Z.-W."/>
            <person name="Lu D.-C."/>
        </authorList>
    </citation>
    <scope>NUCLEOTIDE SEQUENCE [LARGE SCALE GENOMIC DNA]</scope>
    <source>
        <strain evidence="2 3">E84</strain>
    </source>
</reference>
<feature type="domain" description="DUF6455" evidence="1">
    <location>
        <begin position="18"/>
        <end position="91"/>
    </location>
</feature>
<name>A0A365UF78_9RHOB</name>
<dbReference type="EMBL" id="QNTQ01000001">
    <property type="protein sequence ID" value="RBI87614.1"/>
    <property type="molecule type" value="Genomic_DNA"/>
</dbReference>
<sequence length="159" mass="17438">MATLMHAPRLFSAIARWLDRRSRFFGDMSRTTGADLDRLGHGCGAAALRRAVIRCQSCRVTEACEAWLAGARPGAAPPGFCPNAGLFREWRPRPEQPLAAGPSAGRTRRLPARALAALRDGYDSYRALLRLTDMSDDELADLGLRARTCRAPPERPPQP</sequence>
<organism evidence="2 3">
    <name type="scientific">Rhodosalinus halophilus</name>
    <dbReference type="NCBI Taxonomy" id="2259333"/>
    <lineage>
        <taxon>Bacteria</taxon>
        <taxon>Pseudomonadati</taxon>
        <taxon>Pseudomonadota</taxon>
        <taxon>Alphaproteobacteria</taxon>
        <taxon>Rhodobacterales</taxon>
        <taxon>Paracoccaceae</taxon>
        <taxon>Rhodosalinus</taxon>
    </lineage>
</organism>
<protein>
    <recommendedName>
        <fullName evidence="1">DUF6455 domain-containing protein</fullName>
    </recommendedName>
</protein>
<dbReference type="Proteomes" id="UP000253370">
    <property type="component" value="Unassembled WGS sequence"/>
</dbReference>
<evidence type="ECO:0000259" key="1">
    <source>
        <dbReference type="Pfam" id="PF20056"/>
    </source>
</evidence>
<dbReference type="Pfam" id="PF20056">
    <property type="entry name" value="DUF6455"/>
    <property type="match status" value="1"/>
</dbReference>
<keyword evidence="3" id="KW-1185">Reference proteome</keyword>